<proteinExistence type="predicted"/>
<gene>
    <name evidence="1" type="ORF">CAEBREN_30353</name>
</gene>
<sequence length="144" mass="16671">MIVATFFGRKLALNIPKYEEGGIREKYEEIDLLPECDYPLHTALVLCHVSHTMRNAFIREGSGLEFQIEKYEELKRYYEEIACDIVNHLYYKDQYGRLKIMESLQSTYHHPSSNVPGYGIIKETMAVAFKAGAMVSNNLKPFIK</sequence>
<protein>
    <submittedName>
        <fullName evidence="1">Uncharacterized protein</fullName>
    </submittedName>
</protein>
<keyword evidence="2" id="KW-1185">Reference proteome</keyword>
<reference evidence="2" key="1">
    <citation type="submission" date="2011-07" db="EMBL/GenBank/DDBJ databases">
        <authorList>
            <consortium name="Caenorhabditis brenneri Sequencing and Analysis Consortium"/>
            <person name="Wilson R.K."/>
        </authorList>
    </citation>
    <scope>NUCLEOTIDE SEQUENCE [LARGE SCALE GENOMIC DNA]</scope>
    <source>
        <strain evidence="2">PB2801</strain>
    </source>
</reference>
<evidence type="ECO:0000313" key="1">
    <source>
        <dbReference type="EMBL" id="EGT30739.1"/>
    </source>
</evidence>
<dbReference type="STRING" id="135651.G0M903"/>
<evidence type="ECO:0000313" key="2">
    <source>
        <dbReference type="Proteomes" id="UP000008068"/>
    </source>
</evidence>
<name>G0M903_CAEBE</name>
<dbReference type="AlphaFoldDB" id="G0M903"/>
<accession>G0M903</accession>
<dbReference type="EMBL" id="GL379787">
    <property type="protein sequence ID" value="EGT30739.1"/>
    <property type="molecule type" value="Genomic_DNA"/>
</dbReference>
<dbReference type="Proteomes" id="UP000008068">
    <property type="component" value="Unassembled WGS sequence"/>
</dbReference>
<organism evidence="2">
    <name type="scientific">Caenorhabditis brenneri</name>
    <name type="common">Nematode worm</name>
    <dbReference type="NCBI Taxonomy" id="135651"/>
    <lineage>
        <taxon>Eukaryota</taxon>
        <taxon>Metazoa</taxon>
        <taxon>Ecdysozoa</taxon>
        <taxon>Nematoda</taxon>
        <taxon>Chromadorea</taxon>
        <taxon>Rhabditida</taxon>
        <taxon>Rhabditina</taxon>
        <taxon>Rhabditomorpha</taxon>
        <taxon>Rhabditoidea</taxon>
        <taxon>Rhabditidae</taxon>
        <taxon>Peloderinae</taxon>
        <taxon>Caenorhabditis</taxon>
    </lineage>
</organism>
<dbReference type="HOGENOM" id="CLU_1798135_0_0_1"/>
<dbReference type="InParanoid" id="G0M903"/>